<dbReference type="Gene3D" id="2.50.20.10">
    <property type="entry name" value="Lipoprotein localisation LolA/LolB/LppX"/>
    <property type="match status" value="1"/>
</dbReference>
<dbReference type="CDD" id="cd16325">
    <property type="entry name" value="LolA"/>
    <property type="match status" value="1"/>
</dbReference>
<dbReference type="AlphaFoldDB" id="A0A8G2BYF3"/>
<evidence type="ECO:0000313" key="2">
    <source>
        <dbReference type="EMBL" id="SEG18957.1"/>
    </source>
</evidence>
<comment type="caution">
    <text evidence="2">The sequence shown here is derived from an EMBL/GenBank/DDBJ whole genome shotgun (WGS) entry which is preliminary data.</text>
</comment>
<gene>
    <name evidence="2" type="ORF">SAMN05444001_11917</name>
</gene>
<keyword evidence="1" id="KW-0732">Signal</keyword>
<dbReference type="EMBL" id="FNVS01000019">
    <property type="protein sequence ID" value="SEG18957.1"/>
    <property type="molecule type" value="Genomic_DNA"/>
</dbReference>
<dbReference type="PANTHER" id="PTHR35869:SF1">
    <property type="entry name" value="OUTER-MEMBRANE LIPOPROTEIN CARRIER PROTEIN"/>
    <property type="match status" value="1"/>
</dbReference>
<protein>
    <submittedName>
        <fullName evidence="2">Outer membrane lipoprotein-sorting protein</fullName>
    </submittedName>
</protein>
<accession>A0A8G2BYF3</accession>
<dbReference type="PANTHER" id="PTHR35869">
    <property type="entry name" value="OUTER-MEMBRANE LIPOPROTEIN CARRIER PROTEIN"/>
    <property type="match status" value="1"/>
</dbReference>
<dbReference type="InterPro" id="IPR029046">
    <property type="entry name" value="LolA/LolB/LppX"/>
</dbReference>
<dbReference type="SUPFAM" id="SSF89392">
    <property type="entry name" value="Prokaryotic lipoproteins and lipoprotein localization factors"/>
    <property type="match status" value="1"/>
</dbReference>
<dbReference type="Pfam" id="PF16584">
    <property type="entry name" value="LolA_2"/>
    <property type="match status" value="1"/>
</dbReference>
<keyword evidence="3" id="KW-1185">Reference proteome</keyword>
<dbReference type="InterPro" id="IPR004564">
    <property type="entry name" value="OM_lipoprot_carrier_LolA-like"/>
</dbReference>
<dbReference type="Proteomes" id="UP000236725">
    <property type="component" value="Unassembled WGS sequence"/>
</dbReference>
<name>A0A8G2BYF3_9BACT</name>
<keyword evidence="2" id="KW-0449">Lipoprotein</keyword>
<reference evidence="2 3" key="1">
    <citation type="submission" date="2016-10" db="EMBL/GenBank/DDBJ databases">
        <authorList>
            <person name="Varghese N."/>
            <person name="Submissions S."/>
        </authorList>
    </citation>
    <scope>NUCLEOTIDE SEQUENCE [LARGE SCALE GENOMIC DNA]</scope>
    <source>
        <strain evidence="2 3">DSM 29073</strain>
    </source>
</reference>
<dbReference type="RefSeq" id="WP_103984143.1">
    <property type="nucleotide sequence ID" value="NZ_FNVS01000019.1"/>
</dbReference>
<sequence>MEIEKKQRMVRIFIRAYLILQLLLLAALIGFTCNAQNADDILGKAAMAYDKSNGIEAAFTTHTRSDQQNVPESFSGVINMKGEKFMLKTPDMRIWFDGKTQWAYMERNDEVNVTTPSGEELQMTNPVLLLGSYKKGFTPLYKGESTAANGKSAYDIELTPRKKGDIQRVFLQIEKNTYLPVGISVDSKNGVTMTIRISKLRTEVNQPDSYFVFKDADFPDAEVIDLR</sequence>
<organism evidence="2 3">
    <name type="scientific">Parabacteroides chinchillae</name>
    <dbReference type="NCBI Taxonomy" id="871327"/>
    <lineage>
        <taxon>Bacteria</taxon>
        <taxon>Pseudomonadati</taxon>
        <taxon>Bacteroidota</taxon>
        <taxon>Bacteroidia</taxon>
        <taxon>Bacteroidales</taxon>
        <taxon>Tannerellaceae</taxon>
        <taxon>Parabacteroides</taxon>
    </lineage>
</organism>
<evidence type="ECO:0000313" key="3">
    <source>
        <dbReference type="Proteomes" id="UP000236725"/>
    </source>
</evidence>
<evidence type="ECO:0000256" key="1">
    <source>
        <dbReference type="ARBA" id="ARBA00022729"/>
    </source>
</evidence>
<proteinExistence type="predicted"/>